<reference evidence="1" key="1">
    <citation type="submission" date="2023-01" db="EMBL/GenBank/DDBJ databases">
        <authorList>
            <person name="Van Ghelder C."/>
            <person name="Rancurel C."/>
        </authorList>
    </citation>
    <scope>NUCLEOTIDE SEQUENCE</scope>
    <source>
        <strain evidence="1">CNCM I-4278</strain>
    </source>
</reference>
<protein>
    <submittedName>
        <fullName evidence="1">Uncharacterized protein</fullName>
    </submittedName>
</protein>
<proteinExistence type="predicted"/>
<evidence type="ECO:0000313" key="2">
    <source>
        <dbReference type="Proteomes" id="UP001152607"/>
    </source>
</evidence>
<keyword evidence="2" id="KW-1185">Reference proteome</keyword>
<comment type="caution">
    <text evidence="1">The sequence shown here is derived from an EMBL/GenBank/DDBJ whole genome shotgun (WGS) entry which is preliminary data.</text>
</comment>
<dbReference type="AlphaFoldDB" id="A0A9W4XEN4"/>
<organism evidence="1 2">
    <name type="scientific">Periconia digitata</name>
    <dbReference type="NCBI Taxonomy" id="1303443"/>
    <lineage>
        <taxon>Eukaryota</taxon>
        <taxon>Fungi</taxon>
        <taxon>Dikarya</taxon>
        <taxon>Ascomycota</taxon>
        <taxon>Pezizomycotina</taxon>
        <taxon>Dothideomycetes</taxon>
        <taxon>Pleosporomycetidae</taxon>
        <taxon>Pleosporales</taxon>
        <taxon>Massarineae</taxon>
        <taxon>Periconiaceae</taxon>
        <taxon>Periconia</taxon>
    </lineage>
</organism>
<sequence>MMREGHGHVVVKAEANRDARRLLRKPLFSAFSISLLKRWLMRPITSHRLGFKVAPHGLKPRRSLLEGAAISQPFSLGTSLRSCDPLRIHFNLHRNNTWGHQALTRWNDVPRCLDRASLDIDSVIAASQSN</sequence>
<gene>
    <name evidence="1" type="ORF">PDIGIT_LOCUS2118</name>
</gene>
<accession>A0A9W4XEN4</accession>
<evidence type="ECO:0000313" key="1">
    <source>
        <dbReference type="EMBL" id="CAI6281222.1"/>
    </source>
</evidence>
<name>A0A9W4XEN4_9PLEO</name>
<dbReference type="Proteomes" id="UP001152607">
    <property type="component" value="Unassembled WGS sequence"/>
</dbReference>
<dbReference type="EMBL" id="CAOQHR010000001">
    <property type="protein sequence ID" value="CAI6281222.1"/>
    <property type="molecule type" value="Genomic_DNA"/>
</dbReference>